<evidence type="ECO:0000313" key="4">
    <source>
        <dbReference type="RefSeq" id="XP_055878109.1"/>
    </source>
</evidence>
<evidence type="ECO:0000256" key="2">
    <source>
        <dbReference type="SAM" id="Phobius"/>
    </source>
</evidence>
<keyword evidence="3" id="KW-1185">Reference proteome</keyword>
<keyword evidence="2" id="KW-1133">Transmembrane helix</keyword>
<dbReference type="GeneID" id="106078316"/>
<dbReference type="Proteomes" id="UP001165740">
    <property type="component" value="Chromosome 2"/>
</dbReference>
<proteinExistence type="predicted"/>
<evidence type="ECO:0000313" key="3">
    <source>
        <dbReference type="Proteomes" id="UP001165740"/>
    </source>
</evidence>
<name>A0A9W2ZT18_BIOGL</name>
<sequence>MATLYIIYLGFIFIFLACVGEGINWKSTRKRQRLEDMQGRSSRKGQVEGIQGRSSRKRQQMEGVQGKSSRKRQQVEGIQGKSSRKRQQVEGIQGKSSRKSPQMDYIKARNKRYVVSTLDVKCRKSPGFSVERFSNSKMCLFWATNAKSFPSAKADCQGL</sequence>
<dbReference type="OrthoDB" id="10684267at2759"/>
<protein>
    <submittedName>
        <fullName evidence="4">Uncharacterized protein LOC106078316</fullName>
    </submittedName>
</protein>
<accession>A0A9W2ZT18</accession>
<dbReference type="RefSeq" id="XP_055878109.1">
    <property type="nucleotide sequence ID" value="XM_056022134.1"/>
</dbReference>
<organism evidence="3 4">
    <name type="scientific">Biomphalaria glabrata</name>
    <name type="common">Bloodfluke planorb</name>
    <name type="synonym">Freshwater snail</name>
    <dbReference type="NCBI Taxonomy" id="6526"/>
    <lineage>
        <taxon>Eukaryota</taxon>
        <taxon>Metazoa</taxon>
        <taxon>Spiralia</taxon>
        <taxon>Lophotrochozoa</taxon>
        <taxon>Mollusca</taxon>
        <taxon>Gastropoda</taxon>
        <taxon>Heterobranchia</taxon>
        <taxon>Euthyneura</taxon>
        <taxon>Panpulmonata</taxon>
        <taxon>Hygrophila</taxon>
        <taxon>Lymnaeoidea</taxon>
        <taxon>Planorbidae</taxon>
        <taxon>Biomphalaria</taxon>
    </lineage>
</organism>
<gene>
    <name evidence="4" type="primary">LOC106078316</name>
</gene>
<keyword evidence="2" id="KW-0472">Membrane</keyword>
<reference evidence="4" key="1">
    <citation type="submission" date="2025-08" db="UniProtKB">
        <authorList>
            <consortium name="RefSeq"/>
        </authorList>
    </citation>
    <scope>IDENTIFICATION</scope>
</reference>
<evidence type="ECO:0000256" key="1">
    <source>
        <dbReference type="SAM" id="MobiDB-lite"/>
    </source>
</evidence>
<keyword evidence="2" id="KW-0812">Transmembrane</keyword>
<dbReference type="AlphaFoldDB" id="A0A9W2ZT18"/>
<feature type="transmembrane region" description="Helical" evidence="2">
    <location>
        <begin position="6"/>
        <end position="25"/>
    </location>
</feature>
<feature type="region of interest" description="Disordered" evidence="1">
    <location>
        <begin position="33"/>
        <end position="105"/>
    </location>
</feature>